<name>A0ABS9KLL0_9BACT</name>
<dbReference type="Gene3D" id="3.40.50.880">
    <property type="match status" value="1"/>
</dbReference>
<comment type="caution">
    <text evidence="3">The sequence shown here is derived from an EMBL/GenBank/DDBJ whole genome shotgun (WGS) entry which is preliminary data.</text>
</comment>
<gene>
    <name evidence="3" type="ORF">LZZ85_02940</name>
</gene>
<evidence type="ECO:0000313" key="4">
    <source>
        <dbReference type="Proteomes" id="UP001165367"/>
    </source>
</evidence>
<dbReference type="InterPro" id="IPR029062">
    <property type="entry name" value="Class_I_gatase-like"/>
</dbReference>
<keyword evidence="4" id="KW-1185">Reference proteome</keyword>
<dbReference type="PANTHER" id="PTHR40469">
    <property type="entry name" value="SECRETED GLYCOSYL HYDROLASE"/>
    <property type="match status" value="1"/>
</dbReference>
<feature type="domain" description="ThuA-like" evidence="2">
    <location>
        <begin position="31"/>
        <end position="241"/>
    </location>
</feature>
<evidence type="ECO:0000256" key="1">
    <source>
        <dbReference type="SAM" id="Phobius"/>
    </source>
</evidence>
<dbReference type="InterPro" id="IPR029010">
    <property type="entry name" value="ThuA-like"/>
</dbReference>
<dbReference type="RefSeq" id="WP_237868442.1">
    <property type="nucleotide sequence ID" value="NZ_JAKLTR010000002.1"/>
</dbReference>
<dbReference type="PANTHER" id="PTHR40469:SF2">
    <property type="entry name" value="GALACTOSE-BINDING DOMAIN-LIKE SUPERFAMILY PROTEIN"/>
    <property type="match status" value="1"/>
</dbReference>
<sequence>MKWSVYLSFLLALSGITLFISWKNKKGGKPRILVFTKTAGFYHTSIPAGRLAIVKLGEENGFDVDTSSSSTIITKKNLKKYAAVVFLSTTGNVFDTVQQADFEQYIKGGGGFVGIHAASDTEYDWPWFGKLVGGYFLSHPKIQDATLQVTDTSHLSTAHLPGVWNRKDEWYNFKQLNTSTKVLIRIDESSYQGGANGADHPMAWYHEYDGGRAWYTALGHTDESYKEPLFLQHLLGGIKYAIGKDSKPDYRKAGAKRAQKG</sequence>
<evidence type="ECO:0000313" key="3">
    <source>
        <dbReference type="EMBL" id="MCG2613213.1"/>
    </source>
</evidence>
<dbReference type="Pfam" id="PF06283">
    <property type="entry name" value="ThuA"/>
    <property type="match status" value="1"/>
</dbReference>
<feature type="transmembrane region" description="Helical" evidence="1">
    <location>
        <begin position="6"/>
        <end position="22"/>
    </location>
</feature>
<reference evidence="3" key="1">
    <citation type="submission" date="2022-01" db="EMBL/GenBank/DDBJ databases">
        <authorList>
            <person name="Jo J.-H."/>
            <person name="Im W.-T."/>
        </authorList>
    </citation>
    <scope>NUCLEOTIDE SEQUENCE</scope>
    <source>
        <strain evidence="3">NA20</strain>
    </source>
</reference>
<dbReference type="EMBL" id="JAKLTR010000002">
    <property type="protein sequence ID" value="MCG2613213.1"/>
    <property type="molecule type" value="Genomic_DNA"/>
</dbReference>
<keyword evidence="1" id="KW-1133">Transmembrane helix</keyword>
<proteinExistence type="predicted"/>
<evidence type="ECO:0000259" key="2">
    <source>
        <dbReference type="Pfam" id="PF06283"/>
    </source>
</evidence>
<accession>A0ABS9KLL0</accession>
<keyword evidence="1" id="KW-0812">Transmembrane</keyword>
<dbReference type="SUPFAM" id="SSF52317">
    <property type="entry name" value="Class I glutamine amidotransferase-like"/>
    <property type="match status" value="1"/>
</dbReference>
<keyword evidence="1" id="KW-0472">Membrane</keyword>
<dbReference type="Proteomes" id="UP001165367">
    <property type="component" value="Unassembled WGS sequence"/>
</dbReference>
<protein>
    <submittedName>
        <fullName evidence="3">ThuA domain-containing protein</fullName>
    </submittedName>
</protein>
<organism evidence="3 4">
    <name type="scientific">Terrimonas ginsenosidimutans</name>
    <dbReference type="NCBI Taxonomy" id="2908004"/>
    <lineage>
        <taxon>Bacteria</taxon>
        <taxon>Pseudomonadati</taxon>
        <taxon>Bacteroidota</taxon>
        <taxon>Chitinophagia</taxon>
        <taxon>Chitinophagales</taxon>
        <taxon>Chitinophagaceae</taxon>
        <taxon>Terrimonas</taxon>
    </lineage>
</organism>